<organism evidence="1 2">
    <name type="scientific">Anaerobaca lacustris</name>
    <dbReference type="NCBI Taxonomy" id="3044600"/>
    <lineage>
        <taxon>Bacteria</taxon>
        <taxon>Pseudomonadati</taxon>
        <taxon>Planctomycetota</taxon>
        <taxon>Phycisphaerae</taxon>
        <taxon>Sedimentisphaerales</taxon>
        <taxon>Anaerobacaceae</taxon>
        <taxon>Anaerobaca</taxon>
    </lineage>
</organism>
<dbReference type="RefSeq" id="WP_349243509.1">
    <property type="nucleotide sequence ID" value="NZ_JASCXX010000003.1"/>
</dbReference>
<evidence type="ECO:0000313" key="2">
    <source>
        <dbReference type="Proteomes" id="UP001431776"/>
    </source>
</evidence>
<reference evidence="1" key="1">
    <citation type="submission" date="2023-05" db="EMBL/GenBank/DDBJ databases">
        <title>Anaerotaeda fermentans gen. nov., sp. nov., a novel anaerobic planctomycete of the new family within the order Sedimentisphaerales isolated from Taman Peninsula, Russia.</title>
        <authorList>
            <person name="Khomyakova M.A."/>
            <person name="Merkel A.Y."/>
            <person name="Slobodkin A.I."/>
        </authorList>
    </citation>
    <scope>NUCLEOTIDE SEQUENCE</scope>
    <source>
        <strain evidence="1">M17dextr</strain>
    </source>
</reference>
<evidence type="ECO:0008006" key="3">
    <source>
        <dbReference type="Google" id="ProtNLM"/>
    </source>
</evidence>
<dbReference type="EMBL" id="JASCXX010000003">
    <property type="protein sequence ID" value="MDI6448099.1"/>
    <property type="molecule type" value="Genomic_DNA"/>
</dbReference>
<evidence type="ECO:0000313" key="1">
    <source>
        <dbReference type="EMBL" id="MDI6448099.1"/>
    </source>
</evidence>
<gene>
    <name evidence="1" type="ORF">QJ522_03495</name>
</gene>
<proteinExistence type="predicted"/>
<protein>
    <recommendedName>
        <fullName evidence="3">Flagellar biosynthesis anti-sigma factor FlgM</fullName>
    </recommendedName>
</protein>
<keyword evidence="2" id="KW-1185">Reference proteome</keyword>
<accession>A0AAW6TWM9</accession>
<sequence length="136" mass="14329">MALQAARPSKDGDAAIIGRFFLPVGPKDSAGSYEKEGRNAATKGMWQMIQNINTNSVGHLIGQSSVPSTDPIVARRTNDADAALHVSFDDLIGKAKDSAEVEATAIEEARQLLLSGQLTSHENIVSAAQNILTSGI</sequence>
<comment type="caution">
    <text evidence="1">The sequence shown here is derived from an EMBL/GenBank/DDBJ whole genome shotgun (WGS) entry which is preliminary data.</text>
</comment>
<name>A0AAW6TWM9_9BACT</name>
<dbReference type="AlphaFoldDB" id="A0AAW6TWM9"/>
<dbReference type="Proteomes" id="UP001431776">
    <property type="component" value="Unassembled WGS sequence"/>
</dbReference>